<feature type="region of interest" description="Disordered" evidence="1">
    <location>
        <begin position="601"/>
        <end position="817"/>
    </location>
</feature>
<evidence type="ECO:0000313" key="3">
    <source>
        <dbReference type="EMBL" id="KAK8399075.1"/>
    </source>
</evidence>
<feature type="compositionally biased region" description="Low complexity" evidence="1">
    <location>
        <begin position="886"/>
        <end position="907"/>
    </location>
</feature>
<feature type="compositionally biased region" description="Basic and acidic residues" evidence="1">
    <location>
        <begin position="776"/>
        <end position="791"/>
    </location>
</feature>
<evidence type="ECO:0000256" key="1">
    <source>
        <dbReference type="SAM" id="MobiDB-lite"/>
    </source>
</evidence>
<dbReference type="Pfam" id="PF21107">
    <property type="entry name" value="STPRs"/>
    <property type="match status" value="1"/>
</dbReference>
<gene>
    <name evidence="3" type="ORF">O3P69_004265</name>
</gene>
<evidence type="ECO:0000313" key="4">
    <source>
        <dbReference type="Proteomes" id="UP001487740"/>
    </source>
</evidence>
<feature type="compositionally biased region" description="Basic and acidic residues" evidence="1">
    <location>
        <begin position="697"/>
        <end position="746"/>
    </location>
</feature>
<feature type="domain" description="STPR" evidence="2">
    <location>
        <begin position="699"/>
        <end position="760"/>
    </location>
</feature>
<comment type="caution">
    <text evidence="3">The sequence shown here is derived from an EMBL/GenBank/DDBJ whole genome shotgun (WGS) entry which is preliminary data.</text>
</comment>
<dbReference type="InterPro" id="IPR048998">
    <property type="entry name" value="STPR"/>
</dbReference>
<dbReference type="Proteomes" id="UP001487740">
    <property type="component" value="Unassembled WGS sequence"/>
</dbReference>
<sequence>MKNAFWFVTRVAQQCEASSGRRRVTTNEHTQWTGVSRPGTTGFAASTHATSGTSRALRERPAALYSTLEEPRRLDRPRLAHNINGTDGRGFLKLLPLQPYDVTSGTEGHNPGHTSHQKDPLPEPSHSVPPHHRSSKEARINLASVSLAPPHAGRGAGMIVPVPTPRHYSCGAQGFLNLYCKHPRGVVSSAFFSPSQVVKPSKTGVVAAVVAAATAEVSAAGLGYFARRDECVYSLKMYTGSGISKETQHISPHIAAHKSSLAPTSSVSSITSVAVNSGGLYDLAHHPANKSAFNTHIPTYKVGMHQPHHSIVKGLDHDGASLLGRHGHIGLPTHHSKSAPQDLSAHASGTEKALPLELTPHSSAHHKPLPHIQSVVSQGGSHIGGLVPAHQTDRGAPYFRMPDSVINVQGPSAVLVSSGGEGVSSTPHSMAHTTTMVHAGSAHSGATNLTTMSAASMACTMPGGVASTMSQSHLMPNDCSAVSSVSTGGVIPHPDLRGVKKEKSEQLEGMGMAAGQRDECHPEAGPQRDLVRQALQAVVTHPQHKTGNDQEVIEYNYTAGDIAELLMMNIQVNASLQAMNKGTGNDNIPHENESEEVVMLQPAEVSETNSTSLMSQNPKRRRPKLSEEAQAERRVRIALRMREKRATESDDQKRVRRIREAERMRRKRATEDEDQKVRRRLEAANRARNRRATMTSQEREADRRRAAERMRLRRANESPESKSVRRVKAAERMRKRRASETPEQRAQRRQNIAVRMKARRKRKSEGSINDGDELTDMEHSVDNRLVKDETTRSVTQQENSGTVNANQSTPQAQAVTSSPHIFVPSTIGVGGGSIAVLHVDSPLPPMSVGHAGAPGLSTVDMAQLGQPLSLQKSSSANQDQKHAMVSQGTGTSTSTQETSSLTSLLTSPHSTLEPLSLHKASSYHHHIPHFLHYHQPHSSSLQQHPHHHYHHHHHHQSQQRHQHQ</sequence>
<feature type="region of interest" description="Disordered" evidence="1">
    <location>
        <begin position="32"/>
        <end position="56"/>
    </location>
</feature>
<reference evidence="3 4" key="1">
    <citation type="submission" date="2023-03" db="EMBL/GenBank/DDBJ databases">
        <title>High-quality genome of Scylla paramamosain provides insights in environmental adaptation.</title>
        <authorList>
            <person name="Zhang L."/>
        </authorList>
    </citation>
    <scope>NUCLEOTIDE SEQUENCE [LARGE SCALE GENOMIC DNA]</scope>
    <source>
        <strain evidence="3">LZ_2023a</strain>
        <tissue evidence="3">Muscle</tissue>
    </source>
</reference>
<proteinExistence type="predicted"/>
<feature type="compositionally biased region" description="Basic residues" evidence="1">
    <location>
        <begin position="944"/>
        <end position="964"/>
    </location>
</feature>
<feature type="region of interest" description="Disordered" evidence="1">
    <location>
        <begin position="936"/>
        <end position="964"/>
    </location>
</feature>
<organism evidence="3 4">
    <name type="scientific">Scylla paramamosain</name>
    <name type="common">Mud crab</name>
    <dbReference type="NCBI Taxonomy" id="85552"/>
    <lineage>
        <taxon>Eukaryota</taxon>
        <taxon>Metazoa</taxon>
        <taxon>Ecdysozoa</taxon>
        <taxon>Arthropoda</taxon>
        <taxon>Crustacea</taxon>
        <taxon>Multicrustacea</taxon>
        <taxon>Malacostraca</taxon>
        <taxon>Eumalacostraca</taxon>
        <taxon>Eucarida</taxon>
        <taxon>Decapoda</taxon>
        <taxon>Pleocyemata</taxon>
        <taxon>Brachyura</taxon>
        <taxon>Eubrachyura</taxon>
        <taxon>Portunoidea</taxon>
        <taxon>Portunidae</taxon>
        <taxon>Portuninae</taxon>
        <taxon>Scylla</taxon>
    </lineage>
</organism>
<protein>
    <recommendedName>
        <fullName evidence="2">STPR domain-containing protein</fullName>
    </recommendedName>
</protein>
<name>A0AAW0UJS3_SCYPA</name>
<dbReference type="AlphaFoldDB" id="A0AAW0UJS3"/>
<feature type="compositionally biased region" description="Polar residues" evidence="1">
    <location>
        <begin position="43"/>
        <end position="54"/>
    </location>
</feature>
<evidence type="ECO:0000259" key="2">
    <source>
        <dbReference type="Pfam" id="PF21107"/>
    </source>
</evidence>
<feature type="region of interest" description="Disordered" evidence="1">
    <location>
        <begin position="870"/>
        <end position="907"/>
    </location>
</feature>
<keyword evidence="4" id="KW-1185">Reference proteome</keyword>
<feature type="compositionally biased region" description="Polar residues" evidence="1">
    <location>
        <begin position="606"/>
        <end position="617"/>
    </location>
</feature>
<feature type="compositionally biased region" description="Polar residues" evidence="1">
    <location>
        <begin position="792"/>
        <end position="817"/>
    </location>
</feature>
<accession>A0AAW0UJS3</accession>
<dbReference type="EMBL" id="JARAKH010000012">
    <property type="protein sequence ID" value="KAK8399075.1"/>
    <property type="molecule type" value="Genomic_DNA"/>
</dbReference>
<feature type="region of interest" description="Disordered" evidence="1">
    <location>
        <begin position="100"/>
        <end position="136"/>
    </location>
</feature>
<feature type="compositionally biased region" description="Basic and acidic residues" evidence="1">
    <location>
        <begin position="624"/>
        <end position="663"/>
    </location>
</feature>